<dbReference type="InterPro" id="IPR001584">
    <property type="entry name" value="Integrase_cat-core"/>
</dbReference>
<evidence type="ECO:0000313" key="3">
    <source>
        <dbReference type="EMBL" id="KAJ8410439.1"/>
    </source>
</evidence>
<feature type="domain" description="Integrase catalytic" evidence="2">
    <location>
        <begin position="128"/>
        <end position="237"/>
    </location>
</feature>
<protein>
    <recommendedName>
        <fullName evidence="1">Gypsy retrotransposon integrase-like protein 1</fullName>
    </recommendedName>
</protein>
<dbReference type="GO" id="GO:0015074">
    <property type="term" value="P:DNA integration"/>
    <property type="evidence" value="ECO:0007669"/>
    <property type="project" value="InterPro"/>
</dbReference>
<accession>A0AAD7SX75</accession>
<evidence type="ECO:0000259" key="2">
    <source>
        <dbReference type="PROSITE" id="PS50994"/>
    </source>
</evidence>
<dbReference type="PANTHER" id="PTHR37984">
    <property type="entry name" value="PROTEIN CBG26694"/>
    <property type="match status" value="1"/>
</dbReference>
<dbReference type="Pfam" id="PF17921">
    <property type="entry name" value="Integrase_H2C2"/>
    <property type="match status" value="1"/>
</dbReference>
<dbReference type="InterPro" id="IPR050951">
    <property type="entry name" value="Retrovirus_Pol_polyprotein"/>
</dbReference>
<dbReference type="SUPFAM" id="SSF53098">
    <property type="entry name" value="Ribonuclease H-like"/>
    <property type="match status" value="1"/>
</dbReference>
<organism evidence="3 4">
    <name type="scientific">Aldrovandia affinis</name>
    <dbReference type="NCBI Taxonomy" id="143900"/>
    <lineage>
        <taxon>Eukaryota</taxon>
        <taxon>Metazoa</taxon>
        <taxon>Chordata</taxon>
        <taxon>Craniata</taxon>
        <taxon>Vertebrata</taxon>
        <taxon>Euteleostomi</taxon>
        <taxon>Actinopterygii</taxon>
        <taxon>Neopterygii</taxon>
        <taxon>Teleostei</taxon>
        <taxon>Notacanthiformes</taxon>
        <taxon>Halosauridae</taxon>
        <taxon>Aldrovandia</taxon>
    </lineage>
</organism>
<gene>
    <name evidence="3" type="ORF">AAFF_G00193430</name>
</gene>
<comment type="caution">
    <text evidence="3">The sequence shown here is derived from an EMBL/GenBank/DDBJ whole genome shotgun (WGS) entry which is preliminary data.</text>
</comment>
<dbReference type="InterPro" id="IPR012337">
    <property type="entry name" value="RNaseH-like_sf"/>
</dbReference>
<dbReference type="Gene3D" id="3.30.420.10">
    <property type="entry name" value="Ribonuclease H-like superfamily/Ribonuclease H"/>
    <property type="match status" value="1"/>
</dbReference>
<dbReference type="EMBL" id="JAINUG010000026">
    <property type="protein sequence ID" value="KAJ8410439.1"/>
    <property type="molecule type" value="Genomic_DNA"/>
</dbReference>
<sequence>MVDAVHLGVDCACMATDQASDPDVQAYRMAIMSLQLADVSFDGAGFVWHGLQKVIRDWVNTCVECQRAKVHRHIKERLEMFKVTEKWLNHVNVDLVGPLPLLASTTTADVAWVFIGTWVAQFSTLSDLSSDHGPQFTSELWSEVARSLGVTLHHTTTYHPQAKGLCERFHRSMKPTLRANLKDDSWCDWLPWVLLGIRTAPRKRTFSLQLRSWCTDRHPECPATSSLMPPWLSWSASLQRSTHLSRAEAFVLVPTSRHGLPQSRVLANLHTAEFVFVPHDEHRGPAATAILWSFPRPGAGG</sequence>
<dbReference type="InterPro" id="IPR041588">
    <property type="entry name" value="Integrase_H2C2"/>
</dbReference>
<reference evidence="3" key="1">
    <citation type="journal article" date="2023" name="Science">
        <title>Genome structures resolve the early diversification of teleost fishes.</title>
        <authorList>
            <person name="Parey E."/>
            <person name="Louis A."/>
            <person name="Montfort J."/>
            <person name="Bouchez O."/>
            <person name="Roques C."/>
            <person name="Iampietro C."/>
            <person name="Lluch J."/>
            <person name="Castinel A."/>
            <person name="Donnadieu C."/>
            <person name="Desvignes T."/>
            <person name="Floi Bucao C."/>
            <person name="Jouanno E."/>
            <person name="Wen M."/>
            <person name="Mejri S."/>
            <person name="Dirks R."/>
            <person name="Jansen H."/>
            <person name="Henkel C."/>
            <person name="Chen W.J."/>
            <person name="Zahm M."/>
            <person name="Cabau C."/>
            <person name="Klopp C."/>
            <person name="Thompson A.W."/>
            <person name="Robinson-Rechavi M."/>
            <person name="Braasch I."/>
            <person name="Lecointre G."/>
            <person name="Bobe J."/>
            <person name="Postlethwait J.H."/>
            <person name="Berthelot C."/>
            <person name="Roest Crollius H."/>
            <person name="Guiguen Y."/>
        </authorList>
    </citation>
    <scope>NUCLEOTIDE SEQUENCE</scope>
    <source>
        <strain evidence="3">NC1722</strain>
    </source>
</reference>
<dbReference type="Proteomes" id="UP001221898">
    <property type="component" value="Unassembled WGS sequence"/>
</dbReference>
<dbReference type="GO" id="GO:0003676">
    <property type="term" value="F:nucleic acid binding"/>
    <property type="evidence" value="ECO:0007669"/>
    <property type="project" value="InterPro"/>
</dbReference>
<keyword evidence="4" id="KW-1185">Reference proteome</keyword>
<dbReference type="InterPro" id="IPR036397">
    <property type="entry name" value="RNaseH_sf"/>
</dbReference>
<dbReference type="PROSITE" id="PS50994">
    <property type="entry name" value="INTEGRASE"/>
    <property type="match status" value="1"/>
</dbReference>
<name>A0AAD7SX75_9TELE</name>
<dbReference type="PANTHER" id="PTHR37984:SF5">
    <property type="entry name" value="PROTEIN NYNRIN-LIKE"/>
    <property type="match status" value="1"/>
</dbReference>
<dbReference type="AlphaFoldDB" id="A0AAD7SX75"/>
<evidence type="ECO:0000313" key="4">
    <source>
        <dbReference type="Proteomes" id="UP001221898"/>
    </source>
</evidence>
<proteinExistence type="predicted"/>
<evidence type="ECO:0000256" key="1">
    <source>
        <dbReference type="ARBA" id="ARBA00039658"/>
    </source>
</evidence>